<dbReference type="RefSeq" id="WP_081203702.1">
    <property type="nucleotide sequence ID" value="NZ_FOCZ01000007.1"/>
</dbReference>
<dbReference type="AlphaFoldDB" id="A0A1V9E3R5"/>
<dbReference type="Gene3D" id="2.40.420.20">
    <property type="match status" value="1"/>
</dbReference>
<protein>
    <submittedName>
        <fullName evidence="4">Uncharacterized protein</fullName>
    </submittedName>
</protein>
<evidence type="ECO:0000313" key="4">
    <source>
        <dbReference type="EMBL" id="OQP40729.1"/>
    </source>
</evidence>
<dbReference type="Gene3D" id="1.10.287.470">
    <property type="entry name" value="Helix hairpin bin"/>
    <property type="match status" value="1"/>
</dbReference>
<dbReference type="EMBL" id="LVXG01000067">
    <property type="protein sequence ID" value="OQP40729.1"/>
    <property type="molecule type" value="Genomic_DNA"/>
</dbReference>
<sequence>MNINSANTIITIACVFGVACSSPSKEKEPVHKTAPATPPAASVTFELTNGSVHTDLVIPAELSAYREVDLYAKVNSYVRTLSVDVGSFVKKGQLLATLEAPELISQLAATESRYKAQQAIYESSNATYQRILDASTTPGTISKNDVDIALAKRNSDRAQMEAAMADYKANTTVTQYLVIRAPFDGVISARNVNLGAYMGPSGKGSELPIFTLQQQQHLRLILQIPEAYKNLIKLNDVVNFTVKAFPDRVFSAEIARRAGVMNKKLRSEHVELDVLNDGLQLSPGMVAEAVIGLNTGSTGFAVPKGAVVNSTDGVFMIEDSSGYAKRVPVRLGRSSDSLAEVFGKGLVPGRRFVRNGSEEIRHGYALH</sequence>
<evidence type="ECO:0000313" key="5">
    <source>
        <dbReference type="Proteomes" id="UP000192610"/>
    </source>
</evidence>
<dbReference type="InterPro" id="IPR058792">
    <property type="entry name" value="Beta-barrel_RND_2"/>
</dbReference>
<dbReference type="OrthoDB" id="9806939at2"/>
<evidence type="ECO:0000259" key="3">
    <source>
        <dbReference type="Pfam" id="PF25973"/>
    </source>
</evidence>
<dbReference type="GO" id="GO:0015562">
    <property type="term" value="F:efflux transmembrane transporter activity"/>
    <property type="evidence" value="ECO:0007669"/>
    <property type="project" value="TreeGrafter"/>
</dbReference>
<dbReference type="PANTHER" id="PTHR30469">
    <property type="entry name" value="MULTIDRUG RESISTANCE PROTEIN MDTA"/>
    <property type="match status" value="1"/>
</dbReference>
<dbReference type="STRING" id="354355.SAMN05660816_04258"/>
<name>A0A1V9E3R5_9BACT</name>
<feature type="domain" description="CzcB-like barrel-sandwich hybrid" evidence="3">
    <location>
        <begin position="68"/>
        <end position="198"/>
    </location>
</feature>
<dbReference type="GO" id="GO:1990281">
    <property type="term" value="C:efflux pump complex"/>
    <property type="evidence" value="ECO:0007669"/>
    <property type="project" value="TreeGrafter"/>
</dbReference>
<keyword evidence="5" id="KW-1185">Reference proteome</keyword>
<dbReference type="PANTHER" id="PTHR30469:SF37">
    <property type="entry name" value="RAGD PROTEIN"/>
    <property type="match status" value="1"/>
</dbReference>
<accession>A0A1V9E3R5</accession>
<dbReference type="NCBIfam" id="TIGR01730">
    <property type="entry name" value="RND_mfp"/>
    <property type="match status" value="1"/>
</dbReference>
<dbReference type="Pfam" id="PF25954">
    <property type="entry name" value="Beta-barrel_RND_2"/>
    <property type="match status" value="1"/>
</dbReference>
<comment type="caution">
    <text evidence="4">The sequence shown here is derived from an EMBL/GenBank/DDBJ whole genome shotgun (WGS) entry which is preliminary data.</text>
</comment>
<feature type="domain" description="CusB-like beta-barrel" evidence="2">
    <location>
        <begin position="222"/>
        <end position="290"/>
    </location>
</feature>
<evidence type="ECO:0000259" key="2">
    <source>
        <dbReference type="Pfam" id="PF25954"/>
    </source>
</evidence>
<dbReference type="Gene3D" id="2.40.50.100">
    <property type="match status" value="1"/>
</dbReference>
<comment type="similarity">
    <text evidence="1">Belongs to the membrane fusion protein (MFP) (TC 8.A.1) family.</text>
</comment>
<gene>
    <name evidence="4" type="ORF">A4H97_13995</name>
</gene>
<proteinExistence type="inferred from homology"/>
<dbReference type="InterPro" id="IPR006143">
    <property type="entry name" value="RND_pump_MFP"/>
</dbReference>
<organism evidence="4 5">
    <name type="scientific">Niastella yeongjuensis</name>
    <dbReference type="NCBI Taxonomy" id="354355"/>
    <lineage>
        <taxon>Bacteria</taxon>
        <taxon>Pseudomonadati</taxon>
        <taxon>Bacteroidota</taxon>
        <taxon>Chitinophagia</taxon>
        <taxon>Chitinophagales</taxon>
        <taxon>Chitinophagaceae</taxon>
        <taxon>Niastella</taxon>
    </lineage>
</organism>
<dbReference type="Proteomes" id="UP000192610">
    <property type="component" value="Unassembled WGS sequence"/>
</dbReference>
<dbReference type="Gene3D" id="2.40.30.170">
    <property type="match status" value="1"/>
</dbReference>
<evidence type="ECO:0000256" key="1">
    <source>
        <dbReference type="ARBA" id="ARBA00009477"/>
    </source>
</evidence>
<dbReference type="SUPFAM" id="SSF111369">
    <property type="entry name" value="HlyD-like secretion proteins"/>
    <property type="match status" value="1"/>
</dbReference>
<dbReference type="InterPro" id="IPR058647">
    <property type="entry name" value="BSH_CzcB-like"/>
</dbReference>
<reference evidence="5" key="1">
    <citation type="submission" date="2016-04" db="EMBL/GenBank/DDBJ databases">
        <authorList>
            <person name="Chen L."/>
            <person name="Zhuang W."/>
            <person name="Wang G."/>
        </authorList>
    </citation>
    <scope>NUCLEOTIDE SEQUENCE [LARGE SCALE GENOMIC DNA]</scope>
    <source>
        <strain evidence="5">17621</strain>
    </source>
</reference>
<dbReference type="Pfam" id="PF25973">
    <property type="entry name" value="BSH_CzcB"/>
    <property type="match status" value="1"/>
</dbReference>